<feature type="region of interest" description="Disordered" evidence="1">
    <location>
        <begin position="62"/>
        <end position="124"/>
    </location>
</feature>
<protein>
    <submittedName>
        <fullName evidence="2">Uncharacterized protein</fullName>
    </submittedName>
</protein>
<name>A0AAV7L2M8_PLEWA</name>
<feature type="compositionally biased region" description="Basic and acidic residues" evidence="1">
    <location>
        <begin position="76"/>
        <end position="89"/>
    </location>
</feature>
<accession>A0AAV7L2M8</accession>
<dbReference type="Proteomes" id="UP001066276">
    <property type="component" value="Chromosome 12"/>
</dbReference>
<proteinExistence type="predicted"/>
<evidence type="ECO:0000256" key="1">
    <source>
        <dbReference type="SAM" id="MobiDB-lite"/>
    </source>
</evidence>
<organism evidence="2 3">
    <name type="scientific">Pleurodeles waltl</name>
    <name type="common">Iberian ribbed newt</name>
    <dbReference type="NCBI Taxonomy" id="8319"/>
    <lineage>
        <taxon>Eukaryota</taxon>
        <taxon>Metazoa</taxon>
        <taxon>Chordata</taxon>
        <taxon>Craniata</taxon>
        <taxon>Vertebrata</taxon>
        <taxon>Euteleostomi</taxon>
        <taxon>Amphibia</taxon>
        <taxon>Batrachia</taxon>
        <taxon>Caudata</taxon>
        <taxon>Salamandroidea</taxon>
        <taxon>Salamandridae</taxon>
        <taxon>Pleurodelinae</taxon>
        <taxon>Pleurodeles</taxon>
    </lineage>
</organism>
<evidence type="ECO:0000313" key="2">
    <source>
        <dbReference type="EMBL" id="KAJ1084929.1"/>
    </source>
</evidence>
<dbReference type="EMBL" id="JANPWB010000016">
    <property type="protein sequence ID" value="KAJ1084929.1"/>
    <property type="molecule type" value="Genomic_DNA"/>
</dbReference>
<reference evidence="2" key="1">
    <citation type="journal article" date="2022" name="bioRxiv">
        <title>Sequencing and chromosome-scale assembly of the giantPleurodeles waltlgenome.</title>
        <authorList>
            <person name="Brown T."/>
            <person name="Elewa A."/>
            <person name="Iarovenko S."/>
            <person name="Subramanian E."/>
            <person name="Araus A.J."/>
            <person name="Petzold A."/>
            <person name="Susuki M."/>
            <person name="Suzuki K.-i.T."/>
            <person name="Hayashi T."/>
            <person name="Toyoda A."/>
            <person name="Oliveira C."/>
            <person name="Osipova E."/>
            <person name="Leigh N.D."/>
            <person name="Simon A."/>
            <person name="Yun M.H."/>
        </authorList>
    </citation>
    <scope>NUCLEOTIDE SEQUENCE</scope>
    <source>
        <strain evidence="2">20211129_DDA</strain>
        <tissue evidence="2">Liver</tissue>
    </source>
</reference>
<comment type="caution">
    <text evidence="2">The sequence shown here is derived from an EMBL/GenBank/DDBJ whole genome shotgun (WGS) entry which is preliminary data.</text>
</comment>
<keyword evidence="3" id="KW-1185">Reference proteome</keyword>
<evidence type="ECO:0000313" key="3">
    <source>
        <dbReference type="Proteomes" id="UP001066276"/>
    </source>
</evidence>
<sequence length="135" mass="14847">MNRRFRSLYISASISPPLTSLSHLSARLTCHLAPPPLISLLSPPTLCTPRLRLLCPLSQGVSERRVKPRTGSLLGSERRHTEDRGKEGTGETTLTAPGTKVEENNPQPRIQLQRGRPAPVPQPVTQEYLLNQALA</sequence>
<gene>
    <name evidence="2" type="ORF">NDU88_005069</name>
</gene>
<dbReference type="AlphaFoldDB" id="A0AAV7L2M8"/>